<reference evidence="8" key="2">
    <citation type="journal article" date="2020" name="Nat. Commun.">
        <title>Large-scale genome sequencing of mycorrhizal fungi provides insights into the early evolution of symbiotic traits.</title>
        <authorList>
            <person name="Miyauchi S."/>
            <person name="Kiss E."/>
            <person name="Kuo A."/>
            <person name="Drula E."/>
            <person name="Kohler A."/>
            <person name="Sanchez-Garcia M."/>
            <person name="Morin E."/>
            <person name="Andreopoulos B."/>
            <person name="Barry K.W."/>
            <person name="Bonito G."/>
            <person name="Buee M."/>
            <person name="Carver A."/>
            <person name="Chen C."/>
            <person name="Cichocki N."/>
            <person name="Clum A."/>
            <person name="Culley D."/>
            <person name="Crous P.W."/>
            <person name="Fauchery L."/>
            <person name="Girlanda M."/>
            <person name="Hayes R.D."/>
            <person name="Keri Z."/>
            <person name="LaButti K."/>
            <person name="Lipzen A."/>
            <person name="Lombard V."/>
            <person name="Magnuson J."/>
            <person name="Maillard F."/>
            <person name="Murat C."/>
            <person name="Nolan M."/>
            <person name="Ohm R.A."/>
            <person name="Pangilinan J."/>
            <person name="Pereira M.F."/>
            <person name="Perotto S."/>
            <person name="Peter M."/>
            <person name="Pfister S."/>
            <person name="Riley R."/>
            <person name="Sitrit Y."/>
            <person name="Stielow J.B."/>
            <person name="Szollosi G."/>
            <person name="Zifcakova L."/>
            <person name="Stursova M."/>
            <person name="Spatafora J.W."/>
            <person name="Tedersoo L."/>
            <person name="Vaario L.M."/>
            <person name="Yamada A."/>
            <person name="Yan M."/>
            <person name="Wang P."/>
            <person name="Xu J."/>
            <person name="Bruns T."/>
            <person name="Baldrian P."/>
            <person name="Vilgalys R."/>
            <person name="Dunand C."/>
            <person name="Henrissat B."/>
            <person name="Grigoriev I.V."/>
            <person name="Hibbett D."/>
            <person name="Nagy L.G."/>
            <person name="Martin F.M."/>
        </authorList>
    </citation>
    <scope>NUCLEOTIDE SEQUENCE</scope>
    <source>
        <strain evidence="8">Prilba</strain>
    </source>
</reference>
<feature type="transmembrane region" description="Helical" evidence="7">
    <location>
        <begin position="251"/>
        <end position="277"/>
    </location>
</feature>
<feature type="region of interest" description="Disordered" evidence="6">
    <location>
        <begin position="1"/>
        <end position="62"/>
    </location>
</feature>
<evidence type="ECO:0000256" key="3">
    <source>
        <dbReference type="ARBA" id="ARBA00022692"/>
    </source>
</evidence>
<dbReference type="InterPro" id="IPR004299">
    <property type="entry name" value="MBOAT_fam"/>
</dbReference>
<protein>
    <submittedName>
        <fullName evidence="8">Uncharacterized protein</fullName>
    </submittedName>
</protein>
<feature type="compositionally biased region" description="Basic and acidic residues" evidence="6">
    <location>
        <begin position="12"/>
        <end position="22"/>
    </location>
</feature>
<dbReference type="GO" id="GO:0005783">
    <property type="term" value="C:endoplasmic reticulum"/>
    <property type="evidence" value="ECO:0007669"/>
    <property type="project" value="TreeGrafter"/>
</dbReference>
<proteinExistence type="inferred from homology"/>
<dbReference type="AlphaFoldDB" id="A0A9P5JWK0"/>
<comment type="caution">
    <text evidence="8">The sequence shown here is derived from an EMBL/GenBank/DDBJ whole genome shotgun (WGS) entry which is preliminary data.</text>
</comment>
<evidence type="ECO:0000256" key="1">
    <source>
        <dbReference type="ARBA" id="ARBA00004141"/>
    </source>
</evidence>
<comment type="subcellular location">
    <subcellularLocation>
        <location evidence="1">Membrane</location>
        <topology evidence="1">Multi-pass membrane protein</topology>
    </subcellularLocation>
</comment>
<dbReference type="EMBL" id="WHVB01000032">
    <property type="protein sequence ID" value="KAF8468504.1"/>
    <property type="molecule type" value="Genomic_DNA"/>
</dbReference>
<dbReference type="InterPro" id="IPR051085">
    <property type="entry name" value="MB_O-acyltransferase"/>
</dbReference>
<gene>
    <name evidence="8" type="ORF">DFH94DRAFT_685625</name>
</gene>
<dbReference type="GO" id="GO:0006506">
    <property type="term" value="P:GPI anchor biosynthetic process"/>
    <property type="evidence" value="ECO:0007669"/>
    <property type="project" value="TreeGrafter"/>
</dbReference>
<evidence type="ECO:0000256" key="2">
    <source>
        <dbReference type="ARBA" id="ARBA00010323"/>
    </source>
</evidence>
<reference evidence="8" key="1">
    <citation type="submission" date="2019-10" db="EMBL/GenBank/DDBJ databases">
        <authorList>
            <consortium name="DOE Joint Genome Institute"/>
            <person name="Kuo A."/>
            <person name="Miyauchi S."/>
            <person name="Kiss E."/>
            <person name="Drula E."/>
            <person name="Kohler A."/>
            <person name="Sanchez-Garcia M."/>
            <person name="Andreopoulos B."/>
            <person name="Barry K.W."/>
            <person name="Bonito G."/>
            <person name="Buee M."/>
            <person name="Carver A."/>
            <person name="Chen C."/>
            <person name="Cichocki N."/>
            <person name="Clum A."/>
            <person name="Culley D."/>
            <person name="Crous P.W."/>
            <person name="Fauchery L."/>
            <person name="Girlanda M."/>
            <person name="Hayes R."/>
            <person name="Keri Z."/>
            <person name="LaButti K."/>
            <person name="Lipzen A."/>
            <person name="Lombard V."/>
            <person name="Magnuson J."/>
            <person name="Maillard F."/>
            <person name="Morin E."/>
            <person name="Murat C."/>
            <person name="Nolan M."/>
            <person name="Ohm R."/>
            <person name="Pangilinan J."/>
            <person name="Pereira M."/>
            <person name="Perotto S."/>
            <person name="Peter M."/>
            <person name="Riley R."/>
            <person name="Sitrit Y."/>
            <person name="Stielow B."/>
            <person name="Szollosi G."/>
            <person name="Zifcakova L."/>
            <person name="Stursova M."/>
            <person name="Spatafora J.W."/>
            <person name="Tedersoo L."/>
            <person name="Vaario L.-M."/>
            <person name="Yamada A."/>
            <person name="Yan M."/>
            <person name="Wang P."/>
            <person name="Xu J."/>
            <person name="Bruns T."/>
            <person name="Baldrian P."/>
            <person name="Vilgalys R."/>
            <person name="Henrissat B."/>
            <person name="Grigoriev I.V."/>
            <person name="Hibbett D."/>
            <person name="Nagy L.G."/>
            <person name="Martin F.M."/>
        </authorList>
    </citation>
    <scope>NUCLEOTIDE SEQUENCE</scope>
    <source>
        <strain evidence="8">Prilba</strain>
    </source>
</reference>
<dbReference type="Proteomes" id="UP000759537">
    <property type="component" value="Unassembled WGS sequence"/>
</dbReference>
<evidence type="ECO:0000313" key="8">
    <source>
        <dbReference type="EMBL" id="KAF8468504.1"/>
    </source>
</evidence>
<dbReference type="PANTHER" id="PTHR13285">
    <property type="entry name" value="ACYLTRANSFERASE"/>
    <property type="match status" value="1"/>
</dbReference>
<name>A0A9P5JWK0_9AGAM</name>
<evidence type="ECO:0000256" key="5">
    <source>
        <dbReference type="ARBA" id="ARBA00023136"/>
    </source>
</evidence>
<comment type="similarity">
    <text evidence="2">Belongs to the membrane-bound acyltransferase family.</text>
</comment>
<keyword evidence="9" id="KW-1185">Reference proteome</keyword>
<dbReference type="Pfam" id="PF03062">
    <property type="entry name" value="MBOAT"/>
    <property type="match status" value="1"/>
</dbReference>
<evidence type="ECO:0000256" key="4">
    <source>
        <dbReference type="ARBA" id="ARBA00022989"/>
    </source>
</evidence>
<keyword evidence="5 7" id="KW-0472">Membrane</keyword>
<keyword evidence="3 7" id="KW-0812">Transmembrane</keyword>
<evidence type="ECO:0000256" key="7">
    <source>
        <dbReference type="SAM" id="Phobius"/>
    </source>
</evidence>
<feature type="compositionally biased region" description="Basic residues" evidence="6">
    <location>
        <begin position="1"/>
        <end position="11"/>
    </location>
</feature>
<dbReference type="OrthoDB" id="420606at2759"/>
<dbReference type="PANTHER" id="PTHR13285:SF18">
    <property type="entry name" value="PROTEIN-CYSTEINE N-PALMITOYLTRANSFERASE RASP"/>
    <property type="match status" value="1"/>
</dbReference>
<dbReference type="GO" id="GO:0008374">
    <property type="term" value="F:O-acyltransferase activity"/>
    <property type="evidence" value="ECO:0007669"/>
    <property type="project" value="TreeGrafter"/>
</dbReference>
<dbReference type="GO" id="GO:0016020">
    <property type="term" value="C:membrane"/>
    <property type="evidence" value="ECO:0007669"/>
    <property type="project" value="UniProtKB-SubCell"/>
</dbReference>
<evidence type="ECO:0000256" key="6">
    <source>
        <dbReference type="SAM" id="MobiDB-lite"/>
    </source>
</evidence>
<evidence type="ECO:0000313" key="9">
    <source>
        <dbReference type="Proteomes" id="UP000759537"/>
    </source>
</evidence>
<keyword evidence="4 7" id="KW-1133">Transmembrane helix</keyword>
<sequence>MTECRRKRRGNQVREKPEEYRKPERRKPKIPFANRNPGSTQTLAPWFPRHARPSTTSNRTSWHIFSSNPTATESGPARVVSTHDTHLIKDCSDVALENAAAAASPFPLNHCEPQTIRFSEVHLKLRQLGDTMSKDRRKLTGSPVSPSGKLPFAILGAAGGYRLASTPVRPEGDKALLNFPEVTEPCFKPRDEPYEPGLRGATASTLVFLSFMGACGRVGFPENMVCCMTNNYSPWVWRSWQRSYNLWIVRYLYVPLGGMHQLVATSVLIFTFVAIWHDLRPRILRWGWLAALFILPEVMARRALLPSILRQCLKKGGGVSNILLMMRANLVGFVVGLDGTQYLAHQLVDNWSDESLPPDSIFFLLSKN</sequence>
<feature type="transmembrane region" description="Helical" evidence="7">
    <location>
        <begin position="283"/>
        <end position="300"/>
    </location>
</feature>
<feature type="compositionally biased region" description="Polar residues" evidence="6">
    <location>
        <begin position="53"/>
        <end position="62"/>
    </location>
</feature>
<organism evidence="8 9">
    <name type="scientific">Russula ochroleuca</name>
    <dbReference type="NCBI Taxonomy" id="152965"/>
    <lineage>
        <taxon>Eukaryota</taxon>
        <taxon>Fungi</taxon>
        <taxon>Dikarya</taxon>
        <taxon>Basidiomycota</taxon>
        <taxon>Agaricomycotina</taxon>
        <taxon>Agaricomycetes</taxon>
        <taxon>Russulales</taxon>
        <taxon>Russulaceae</taxon>
        <taxon>Russula</taxon>
    </lineage>
</organism>
<accession>A0A9P5JWK0</accession>